<feature type="region of interest" description="Disordered" evidence="1">
    <location>
        <begin position="1"/>
        <end position="104"/>
    </location>
</feature>
<evidence type="ECO:0000313" key="3">
    <source>
        <dbReference type="Proteomes" id="UP000015106"/>
    </source>
</evidence>
<organism evidence="2 3">
    <name type="scientific">Triticum urartu</name>
    <name type="common">Red wild einkorn</name>
    <name type="synonym">Crithodium urartu</name>
    <dbReference type="NCBI Taxonomy" id="4572"/>
    <lineage>
        <taxon>Eukaryota</taxon>
        <taxon>Viridiplantae</taxon>
        <taxon>Streptophyta</taxon>
        <taxon>Embryophyta</taxon>
        <taxon>Tracheophyta</taxon>
        <taxon>Spermatophyta</taxon>
        <taxon>Magnoliopsida</taxon>
        <taxon>Liliopsida</taxon>
        <taxon>Poales</taxon>
        <taxon>Poaceae</taxon>
        <taxon>BOP clade</taxon>
        <taxon>Pooideae</taxon>
        <taxon>Triticodae</taxon>
        <taxon>Triticeae</taxon>
        <taxon>Triticinae</taxon>
        <taxon>Triticum</taxon>
    </lineage>
</organism>
<evidence type="ECO:0000256" key="1">
    <source>
        <dbReference type="SAM" id="MobiDB-lite"/>
    </source>
</evidence>
<proteinExistence type="predicted"/>
<sequence>MPASTGSSSTAKERQSSWRPPAPSVKRMSRSLAAAAPTQDGSLGTLPPGEPWMRRETRRLRPSSRAMSATARYPAHENLSGDSGCTTDQNTCSSTPSTPSSFTARIPASMPLALFTVAPSVTELIGRPTNSRTAPTSST</sequence>
<reference evidence="3" key="1">
    <citation type="journal article" date="2013" name="Nature">
        <title>Draft genome of the wheat A-genome progenitor Triticum urartu.</title>
        <authorList>
            <person name="Ling H.Q."/>
            <person name="Zhao S."/>
            <person name="Liu D."/>
            <person name="Wang J."/>
            <person name="Sun H."/>
            <person name="Zhang C."/>
            <person name="Fan H."/>
            <person name="Li D."/>
            <person name="Dong L."/>
            <person name="Tao Y."/>
            <person name="Gao C."/>
            <person name="Wu H."/>
            <person name="Li Y."/>
            <person name="Cui Y."/>
            <person name="Guo X."/>
            <person name="Zheng S."/>
            <person name="Wang B."/>
            <person name="Yu K."/>
            <person name="Liang Q."/>
            <person name="Yang W."/>
            <person name="Lou X."/>
            <person name="Chen J."/>
            <person name="Feng M."/>
            <person name="Jian J."/>
            <person name="Zhang X."/>
            <person name="Luo G."/>
            <person name="Jiang Y."/>
            <person name="Liu J."/>
            <person name="Wang Z."/>
            <person name="Sha Y."/>
            <person name="Zhang B."/>
            <person name="Wu H."/>
            <person name="Tang D."/>
            <person name="Shen Q."/>
            <person name="Xue P."/>
            <person name="Zou S."/>
            <person name="Wang X."/>
            <person name="Liu X."/>
            <person name="Wang F."/>
            <person name="Yang Y."/>
            <person name="An X."/>
            <person name="Dong Z."/>
            <person name="Zhang K."/>
            <person name="Zhang X."/>
            <person name="Luo M.C."/>
            <person name="Dvorak J."/>
            <person name="Tong Y."/>
            <person name="Wang J."/>
            <person name="Yang H."/>
            <person name="Li Z."/>
            <person name="Wang D."/>
            <person name="Zhang A."/>
            <person name="Wang J."/>
        </authorList>
    </citation>
    <scope>NUCLEOTIDE SEQUENCE</scope>
    <source>
        <strain evidence="3">cv. G1812</strain>
    </source>
</reference>
<dbReference type="Proteomes" id="UP000015106">
    <property type="component" value="Chromosome 2"/>
</dbReference>
<dbReference type="EnsemblPlants" id="TuG1812G0200001229.01.T01">
    <property type="protein sequence ID" value="TuG1812G0200001229.01.T01.cds269354"/>
    <property type="gene ID" value="TuG1812G0200001229.01"/>
</dbReference>
<protein>
    <submittedName>
        <fullName evidence="2">Uncharacterized protein</fullName>
    </submittedName>
</protein>
<feature type="compositionally biased region" description="Polar residues" evidence="1">
    <location>
        <begin position="1"/>
        <end position="10"/>
    </location>
</feature>
<dbReference type="AlphaFoldDB" id="A0A8R7TDK9"/>
<evidence type="ECO:0000313" key="2">
    <source>
        <dbReference type="EnsemblPlants" id="TuG1812G0200001229.01.T01.cds269354"/>
    </source>
</evidence>
<name>A0A8R7TDK9_TRIUA</name>
<reference evidence="2" key="3">
    <citation type="submission" date="2022-06" db="UniProtKB">
        <authorList>
            <consortium name="EnsemblPlants"/>
        </authorList>
    </citation>
    <scope>IDENTIFICATION</scope>
</reference>
<feature type="compositionally biased region" description="Polar residues" evidence="1">
    <location>
        <begin position="80"/>
        <end position="92"/>
    </location>
</feature>
<reference evidence="2" key="2">
    <citation type="submission" date="2018-03" db="EMBL/GenBank/DDBJ databases">
        <title>The Triticum urartu genome reveals the dynamic nature of wheat genome evolution.</title>
        <authorList>
            <person name="Ling H."/>
            <person name="Ma B."/>
            <person name="Shi X."/>
            <person name="Liu H."/>
            <person name="Dong L."/>
            <person name="Sun H."/>
            <person name="Cao Y."/>
            <person name="Gao Q."/>
            <person name="Zheng S."/>
            <person name="Li Y."/>
            <person name="Yu Y."/>
            <person name="Du H."/>
            <person name="Qi M."/>
            <person name="Li Y."/>
            <person name="Yu H."/>
            <person name="Cui Y."/>
            <person name="Wang N."/>
            <person name="Chen C."/>
            <person name="Wu H."/>
            <person name="Zhao Y."/>
            <person name="Zhang J."/>
            <person name="Li Y."/>
            <person name="Zhou W."/>
            <person name="Zhang B."/>
            <person name="Hu W."/>
            <person name="Eijk M."/>
            <person name="Tang J."/>
            <person name="Witsenboer H."/>
            <person name="Zhao S."/>
            <person name="Li Z."/>
            <person name="Zhang A."/>
            <person name="Wang D."/>
            <person name="Liang C."/>
        </authorList>
    </citation>
    <scope>NUCLEOTIDE SEQUENCE [LARGE SCALE GENOMIC DNA]</scope>
    <source>
        <strain evidence="2">cv. G1812</strain>
    </source>
</reference>
<accession>A0A8R7TDK9</accession>
<dbReference type="Gramene" id="TuG1812G0200001229.01.T01">
    <property type="protein sequence ID" value="TuG1812G0200001229.01.T01.cds269354"/>
    <property type="gene ID" value="TuG1812G0200001229.01"/>
</dbReference>
<keyword evidence="3" id="KW-1185">Reference proteome</keyword>